<keyword evidence="5" id="KW-1185">Reference proteome</keyword>
<accession>A0A160DY67</accession>
<dbReference type="Proteomes" id="UP000076830">
    <property type="component" value="Chromosome"/>
</dbReference>
<evidence type="ECO:0000313" key="5">
    <source>
        <dbReference type="Proteomes" id="UP000076830"/>
    </source>
</evidence>
<dbReference type="KEGG" id="dko:I596_3724"/>
<dbReference type="InterPro" id="IPR029058">
    <property type="entry name" value="AB_hydrolase_fold"/>
</dbReference>
<dbReference type="PRINTS" id="PR00111">
    <property type="entry name" value="ABHYDROLASE"/>
</dbReference>
<reference evidence="4 5" key="1">
    <citation type="submission" date="2016-04" db="EMBL/GenBank/DDBJ databases">
        <title>Complete genome sequence of Dokdonella koreensis DS-123T.</title>
        <authorList>
            <person name="Kim J.F."/>
            <person name="Lee H."/>
            <person name="Kwak M.-J."/>
        </authorList>
    </citation>
    <scope>NUCLEOTIDE SEQUENCE [LARGE SCALE GENOMIC DNA]</scope>
    <source>
        <strain evidence="4 5">DS-123</strain>
    </source>
</reference>
<evidence type="ECO:0000256" key="1">
    <source>
        <dbReference type="ARBA" id="ARBA00008645"/>
    </source>
</evidence>
<gene>
    <name evidence="4" type="ORF">I596_3724</name>
</gene>
<dbReference type="OrthoDB" id="149912at2"/>
<evidence type="ECO:0000313" key="4">
    <source>
        <dbReference type="EMBL" id="ANB19707.1"/>
    </source>
</evidence>
<organism evidence="4 5">
    <name type="scientific">Dokdonella koreensis DS-123</name>
    <dbReference type="NCBI Taxonomy" id="1300342"/>
    <lineage>
        <taxon>Bacteria</taxon>
        <taxon>Pseudomonadati</taxon>
        <taxon>Pseudomonadota</taxon>
        <taxon>Gammaproteobacteria</taxon>
        <taxon>Lysobacterales</taxon>
        <taxon>Rhodanobacteraceae</taxon>
        <taxon>Dokdonella</taxon>
    </lineage>
</organism>
<dbReference type="SUPFAM" id="SSF53474">
    <property type="entry name" value="alpha/beta-Hydrolases"/>
    <property type="match status" value="1"/>
</dbReference>
<protein>
    <submittedName>
        <fullName evidence="4">Alpha/beta hydrolase fold domain-containing protein</fullName>
    </submittedName>
</protein>
<dbReference type="InterPro" id="IPR000073">
    <property type="entry name" value="AB_hydrolase_1"/>
</dbReference>
<dbReference type="InterPro" id="IPR050266">
    <property type="entry name" value="AB_hydrolase_sf"/>
</dbReference>
<dbReference type="PANTHER" id="PTHR43798">
    <property type="entry name" value="MONOACYLGLYCEROL LIPASE"/>
    <property type="match status" value="1"/>
</dbReference>
<evidence type="ECO:0000256" key="2">
    <source>
        <dbReference type="ARBA" id="ARBA00022801"/>
    </source>
</evidence>
<dbReference type="STRING" id="1300342.I596_3724"/>
<evidence type="ECO:0000259" key="3">
    <source>
        <dbReference type="Pfam" id="PF00561"/>
    </source>
</evidence>
<dbReference type="GO" id="GO:0016020">
    <property type="term" value="C:membrane"/>
    <property type="evidence" value="ECO:0007669"/>
    <property type="project" value="TreeGrafter"/>
</dbReference>
<keyword evidence="2 4" id="KW-0378">Hydrolase</keyword>
<feature type="domain" description="AB hydrolase-1" evidence="3">
    <location>
        <begin position="27"/>
        <end position="132"/>
    </location>
</feature>
<dbReference type="Gene3D" id="3.40.50.1820">
    <property type="entry name" value="alpha/beta hydrolase"/>
    <property type="match status" value="1"/>
</dbReference>
<dbReference type="Pfam" id="PF00561">
    <property type="entry name" value="Abhydrolase_1"/>
    <property type="match status" value="1"/>
</dbReference>
<dbReference type="PANTHER" id="PTHR43798:SF14">
    <property type="entry name" value="SERINE HYDROLASE-LIKE PROTEIN DDB_G0286239"/>
    <property type="match status" value="1"/>
</dbReference>
<proteinExistence type="inferred from homology"/>
<dbReference type="GO" id="GO:0016787">
    <property type="term" value="F:hydrolase activity"/>
    <property type="evidence" value="ECO:0007669"/>
    <property type="project" value="UniProtKB-KW"/>
</dbReference>
<dbReference type="EMBL" id="CP015249">
    <property type="protein sequence ID" value="ANB19707.1"/>
    <property type="molecule type" value="Genomic_DNA"/>
</dbReference>
<dbReference type="RefSeq" id="WP_067650897.1">
    <property type="nucleotide sequence ID" value="NZ_CP015249.1"/>
</dbReference>
<comment type="similarity">
    <text evidence="1">Belongs to the AB hydrolase superfamily.</text>
</comment>
<name>A0A160DY67_9GAMM</name>
<dbReference type="AlphaFoldDB" id="A0A160DY67"/>
<sequence>MTEARERRFDVPHLPIAARCWGDPALPPLLALHGWLDNAGSFDHLAPRLAAHHQVIAIDLAGHGRSGHRPAGTWYPYIDFLDEILGVVEQLGRPRIDLLGHSLGGTLASVFAGIFPERVGRLALIEALGPLTAAAGDTRERLRRGIGERAARRGDRRRVFDSIDTAVAARLAAGGLSAAAARPIVERGLQAVDGGLAWSSDARLRLASPARFTEDQVLDLLAGIDAATLLVLTEPETAYLPRAWIERRAAEVAAIEIVRLAGGHHLHLERPGPVADALLDFFGRHPPRA</sequence>